<feature type="non-terminal residue" evidence="2">
    <location>
        <position position="65"/>
    </location>
</feature>
<organism evidence="2 3">
    <name type="scientific">Potamilus streckersoni</name>
    <dbReference type="NCBI Taxonomy" id="2493646"/>
    <lineage>
        <taxon>Eukaryota</taxon>
        <taxon>Metazoa</taxon>
        <taxon>Spiralia</taxon>
        <taxon>Lophotrochozoa</taxon>
        <taxon>Mollusca</taxon>
        <taxon>Bivalvia</taxon>
        <taxon>Autobranchia</taxon>
        <taxon>Heteroconchia</taxon>
        <taxon>Palaeoheterodonta</taxon>
        <taxon>Unionida</taxon>
        <taxon>Unionoidea</taxon>
        <taxon>Unionidae</taxon>
        <taxon>Ambleminae</taxon>
        <taxon>Lampsilini</taxon>
        <taxon>Potamilus</taxon>
    </lineage>
</organism>
<evidence type="ECO:0000313" key="3">
    <source>
        <dbReference type="Proteomes" id="UP001195483"/>
    </source>
</evidence>
<reference evidence="2" key="1">
    <citation type="journal article" date="2021" name="Genome Biol. Evol.">
        <title>A High-Quality Reference Genome for a Parasitic Bivalve with Doubly Uniparental Inheritance (Bivalvia: Unionida).</title>
        <authorList>
            <person name="Smith C.H."/>
        </authorList>
    </citation>
    <scope>NUCLEOTIDE SEQUENCE</scope>
    <source>
        <strain evidence="2">CHS0354</strain>
    </source>
</reference>
<comment type="caution">
    <text evidence="2">The sequence shown here is derived from an EMBL/GenBank/DDBJ whole genome shotgun (WGS) entry which is preliminary data.</text>
</comment>
<dbReference type="EMBL" id="JAEAOA010001694">
    <property type="protein sequence ID" value="KAK3579469.1"/>
    <property type="molecule type" value="Genomic_DNA"/>
</dbReference>
<gene>
    <name evidence="2" type="ORF">CHS0354_028277</name>
</gene>
<dbReference type="Proteomes" id="UP001195483">
    <property type="component" value="Unassembled WGS sequence"/>
</dbReference>
<keyword evidence="3" id="KW-1185">Reference proteome</keyword>
<reference evidence="2" key="2">
    <citation type="journal article" date="2021" name="Genome Biol. Evol.">
        <title>Developing a high-quality reference genome for a parasitic bivalve with doubly uniparental inheritance (Bivalvia: Unionida).</title>
        <authorList>
            <person name="Smith C.H."/>
        </authorList>
    </citation>
    <scope>NUCLEOTIDE SEQUENCE</scope>
    <source>
        <strain evidence="2">CHS0354</strain>
        <tissue evidence="2">Mantle</tissue>
    </source>
</reference>
<evidence type="ECO:0000313" key="2">
    <source>
        <dbReference type="EMBL" id="KAK3579469.1"/>
    </source>
</evidence>
<evidence type="ECO:0000256" key="1">
    <source>
        <dbReference type="SAM" id="Phobius"/>
    </source>
</evidence>
<dbReference type="AlphaFoldDB" id="A0AAE0RTX1"/>
<reference evidence="2" key="3">
    <citation type="submission" date="2023-05" db="EMBL/GenBank/DDBJ databases">
        <authorList>
            <person name="Smith C.H."/>
        </authorList>
    </citation>
    <scope>NUCLEOTIDE SEQUENCE</scope>
    <source>
        <strain evidence="2">CHS0354</strain>
        <tissue evidence="2">Mantle</tissue>
    </source>
</reference>
<accession>A0AAE0RTX1</accession>
<feature type="transmembrane region" description="Helical" evidence="1">
    <location>
        <begin position="20"/>
        <end position="40"/>
    </location>
</feature>
<sequence>MSFLDPTLLALGIALAAIKFYIIVELFLPACLLIGLSIIFSKIKKSTARHITITGQGVFITGCDT</sequence>
<proteinExistence type="predicted"/>
<keyword evidence="1" id="KW-0472">Membrane</keyword>
<protein>
    <submittedName>
        <fullName evidence="2">Uncharacterized protein</fullName>
    </submittedName>
</protein>
<keyword evidence="1" id="KW-0812">Transmembrane</keyword>
<name>A0AAE0RTX1_9BIVA</name>
<keyword evidence="1" id="KW-1133">Transmembrane helix</keyword>